<dbReference type="Proteomes" id="UP000284557">
    <property type="component" value="Unassembled WGS sequence"/>
</dbReference>
<dbReference type="RefSeq" id="WP_119596413.1">
    <property type="nucleotide sequence ID" value="NZ_QXBN01000012.1"/>
</dbReference>
<evidence type="ECO:0000313" key="3">
    <source>
        <dbReference type="Proteomes" id="UP000284557"/>
    </source>
</evidence>
<accession>A0ABD7HMK8</accession>
<evidence type="ECO:0000256" key="1">
    <source>
        <dbReference type="SAM" id="MobiDB-lite"/>
    </source>
</evidence>
<name>A0ABD7HMK8_9MYCO</name>
<dbReference type="EMBL" id="QXBN01000012">
    <property type="protein sequence ID" value="RIT36757.1"/>
    <property type="molecule type" value="Genomic_DNA"/>
</dbReference>
<protein>
    <recommendedName>
        <fullName evidence="4">Replication protein</fullName>
    </recommendedName>
</protein>
<feature type="region of interest" description="Disordered" evidence="1">
    <location>
        <begin position="183"/>
        <end position="209"/>
    </location>
</feature>
<sequence length="464" mass="50337">MAGGDVADDTTGGVRAAAAGAIAAAEPSPRSWSVGLCMSRPDLRPRIRPRDARTVRSRVEQRADELGLRCASLRALQAVLTLLLDHNVIRDTRARLHHVALRFPAGTRLVTTTTLGRLLAKLDRAGLIVYRPAQGRSRFAGIAIHPDFLGGVSELQRGENGRVIADSSAEIVTFYDPRLLIGDLSPTTPKSPPADRPADGPLTTRPTEVNVDPKSVHEVLAAIPACYRQVPGRVLGALAKEITSFLARGWLPAQITEILSATLPKTEVARPLQLARWRLRQNMIGSGPRLAPLQRRWEADQSALERTRHTSQLDATYRQVLGQIGSTLAQRVTAINPLVAPGVSSTEHRHRHVVSAARIARRQYPGWPLDAAVNAWCAEQELTAAPNVTASPSQDNWTIADLLEMTPAGRCVQCGSIDAAVREELPLPTPVCDQCWEGADDLRHDATGAPASRSRGTDHRWEAC</sequence>
<gene>
    <name evidence="2" type="ORF">D2E76_15985</name>
</gene>
<comment type="caution">
    <text evidence="2">The sequence shown here is derived from an EMBL/GenBank/DDBJ whole genome shotgun (WGS) entry which is preliminary data.</text>
</comment>
<evidence type="ECO:0000313" key="2">
    <source>
        <dbReference type="EMBL" id="RIT36757.1"/>
    </source>
</evidence>
<evidence type="ECO:0008006" key="4">
    <source>
        <dbReference type="Google" id="ProtNLM"/>
    </source>
</evidence>
<organism evidence="2 3">
    <name type="scientific">Mycobacteroides abscessus</name>
    <dbReference type="NCBI Taxonomy" id="36809"/>
    <lineage>
        <taxon>Bacteria</taxon>
        <taxon>Bacillati</taxon>
        <taxon>Actinomycetota</taxon>
        <taxon>Actinomycetes</taxon>
        <taxon>Mycobacteriales</taxon>
        <taxon>Mycobacteriaceae</taxon>
        <taxon>Mycobacteroides</taxon>
    </lineage>
</organism>
<dbReference type="AlphaFoldDB" id="A0ABD7HMK8"/>
<proteinExistence type="predicted"/>
<reference evidence="2 3" key="1">
    <citation type="submission" date="2018-08" db="EMBL/GenBank/DDBJ databases">
        <title>Linezolid Resistance in Mycobacterium abscessus: MIC Distribution and Comprehensive Investigation of Resistance Mechanisms.</title>
        <authorList>
            <person name="Ye M."/>
            <person name="Xu L."/>
            <person name="Zou Y."/>
            <person name="Li B."/>
            <person name="Guo Q."/>
            <person name="Zhang Y."/>
            <person name="Zhan M."/>
            <person name="Xu B."/>
            <person name="Yu F."/>
            <person name="Zhang Z."/>
            <person name="Chu H."/>
        </authorList>
    </citation>
    <scope>NUCLEOTIDE SEQUENCE [LARGE SCALE GENOMIC DNA]</scope>
    <source>
        <strain evidence="2 3">G143</strain>
    </source>
</reference>